<keyword evidence="4" id="KW-1185">Reference proteome</keyword>
<dbReference type="PIRSF" id="PIRSF006305">
    <property type="entry name" value="Maf"/>
    <property type="match status" value="1"/>
</dbReference>
<comment type="caution">
    <text evidence="3">The sequence shown here is derived from an EMBL/GenBank/DDBJ whole genome shotgun (WGS) entry which is preliminary data.</text>
</comment>
<dbReference type="Gene3D" id="3.90.950.10">
    <property type="match status" value="1"/>
</dbReference>
<evidence type="ECO:0000313" key="4">
    <source>
        <dbReference type="Proteomes" id="UP000266861"/>
    </source>
</evidence>
<dbReference type="EMBL" id="PQFF01000196">
    <property type="protein sequence ID" value="RHZ75812.1"/>
    <property type="molecule type" value="Genomic_DNA"/>
</dbReference>
<dbReference type="CDD" id="cd00555">
    <property type="entry name" value="Maf"/>
    <property type="match status" value="1"/>
</dbReference>
<dbReference type="NCBIfam" id="TIGR00172">
    <property type="entry name" value="maf"/>
    <property type="match status" value="1"/>
</dbReference>
<reference evidence="3 4" key="1">
    <citation type="submission" date="2018-08" db="EMBL/GenBank/DDBJ databases">
        <title>Genome and evolution of the arbuscular mycorrhizal fungus Diversispora epigaea (formerly Glomus versiforme) and its bacterial endosymbionts.</title>
        <authorList>
            <person name="Sun X."/>
            <person name="Fei Z."/>
            <person name="Harrison M."/>
        </authorList>
    </citation>
    <scope>NUCLEOTIDE SEQUENCE [LARGE SCALE GENOMIC DNA]</scope>
    <source>
        <strain evidence="3 4">IT104</strain>
    </source>
</reference>
<dbReference type="AlphaFoldDB" id="A0A397ILV4"/>
<accession>A0A397ILV4</accession>
<evidence type="ECO:0008006" key="5">
    <source>
        <dbReference type="Google" id="ProtNLM"/>
    </source>
</evidence>
<protein>
    <recommendedName>
        <fullName evidence="5">Maf-like protein</fullName>
    </recommendedName>
</protein>
<keyword evidence="2" id="KW-0378">Hydrolase</keyword>
<dbReference type="Pfam" id="PF02545">
    <property type="entry name" value="Maf"/>
    <property type="match status" value="1"/>
</dbReference>
<dbReference type="InterPro" id="IPR003697">
    <property type="entry name" value="Maf-like"/>
</dbReference>
<gene>
    <name evidence="3" type="ORF">Glove_209g122</name>
</gene>
<dbReference type="PANTHER" id="PTHR43213:SF5">
    <property type="entry name" value="BIFUNCTIONAL DTTP_UTP PYROPHOSPHATASE_METHYLTRANSFERASE PROTEIN-RELATED"/>
    <property type="match status" value="1"/>
</dbReference>
<name>A0A397ILV4_9GLOM</name>
<dbReference type="Proteomes" id="UP000266861">
    <property type="component" value="Unassembled WGS sequence"/>
</dbReference>
<dbReference type="HAMAP" id="MF_00528">
    <property type="entry name" value="Maf"/>
    <property type="match status" value="1"/>
</dbReference>
<proteinExistence type="inferred from homology"/>
<dbReference type="InterPro" id="IPR029001">
    <property type="entry name" value="ITPase-like_fam"/>
</dbReference>
<sequence length="213" mass="24117">MAFSFINHLNKKRVVLASGSPRRKEILSLWGIKFEVVQSTFSENLDKSKLSHCDYVIETATGKGLEVYERLTKEDKEIDLVIAADTVVFLDGEILEKPKDQDDAFRMLKKMNNRVHRVYTGVALIYPSAKPVYPGYELVTLVEETEIIFRNNSDEILLEYIKSGESLDKAGGYGYQSLGCLLVKKINGCYYNGVGLPTSLFTKLEELFRKGDI</sequence>
<evidence type="ECO:0000313" key="3">
    <source>
        <dbReference type="EMBL" id="RHZ75812.1"/>
    </source>
</evidence>
<dbReference type="SUPFAM" id="SSF52972">
    <property type="entry name" value="ITPase-like"/>
    <property type="match status" value="1"/>
</dbReference>
<dbReference type="STRING" id="1348612.A0A397ILV4"/>
<comment type="cofactor">
    <cofactor evidence="1">
        <name>a divalent metal cation</name>
        <dbReference type="ChEBI" id="CHEBI:60240"/>
    </cofactor>
</comment>
<dbReference type="GO" id="GO:0047429">
    <property type="term" value="F:nucleoside triphosphate diphosphatase activity"/>
    <property type="evidence" value="ECO:0007669"/>
    <property type="project" value="InterPro"/>
</dbReference>
<evidence type="ECO:0000256" key="1">
    <source>
        <dbReference type="ARBA" id="ARBA00001968"/>
    </source>
</evidence>
<evidence type="ECO:0000256" key="2">
    <source>
        <dbReference type="ARBA" id="ARBA00022801"/>
    </source>
</evidence>
<dbReference type="PANTHER" id="PTHR43213">
    <property type="entry name" value="BIFUNCTIONAL DTTP/UTP PYROPHOSPHATASE/METHYLTRANSFERASE PROTEIN-RELATED"/>
    <property type="match status" value="1"/>
</dbReference>
<organism evidence="3 4">
    <name type="scientific">Diversispora epigaea</name>
    <dbReference type="NCBI Taxonomy" id="1348612"/>
    <lineage>
        <taxon>Eukaryota</taxon>
        <taxon>Fungi</taxon>
        <taxon>Fungi incertae sedis</taxon>
        <taxon>Mucoromycota</taxon>
        <taxon>Glomeromycotina</taxon>
        <taxon>Glomeromycetes</taxon>
        <taxon>Diversisporales</taxon>
        <taxon>Diversisporaceae</taxon>
        <taxon>Diversispora</taxon>
    </lineage>
</organism>
<dbReference type="OrthoDB" id="10267058at2759"/>